<feature type="compositionally biased region" description="Polar residues" evidence="10">
    <location>
        <begin position="80"/>
        <end position="100"/>
    </location>
</feature>
<organism evidence="11 12">
    <name type="scientific">Scylla paramamosain</name>
    <name type="common">Mud crab</name>
    <dbReference type="NCBI Taxonomy" id="85552"/>
    <lineage>
        <taxon>Eukaryota</taxon>
        <taxon>Metazoa</taxon>
        <taxon>Ecdysozoa</taxon>
        <taxon>Arthropoda</taxon>
        <taxon>Crustacea</taxon>
        <taxon>Multicrustacea</taxon>
        <taxon>Malacostraca</taxon>
        <taxon>Eumalacostraca</taxon>
        <taxon>Eucarida</taxon>
        <taxon>Decapoda</taxon>
        <taxon>Pleocyemata</taxon>
        <taxon>Brachyura</taxon>
        <taxon>Eubrachyura</taxon>
        <taxon>Portunoidea</taxon>
        <taxon>Portunidae</taxon>
        <taxon>Portuninae</taxon>
        <taxon>Scylla</taxon>
    </lineage>
</organism>
<evidence type="ECO:0000256" key="7">
    <source>
        <dbReference type="ARBA" id="ARBA00023136"/>
    </source>
</evidence>
<evidence type="ECO:0000256" key="8">
    <source>
        <dbReference type="ARBA" id="ARBA00023180"/>
    </source>
</evidence>
<keyword evidence="12" id="KW-1185">Reference proteome</keyword>
<dbReference type="EC" id="2.8.2.-" evidence="9"/>
<feature type="region of interest" description="Disordered" evidence="10">
    <location>
        <begin position="68"/>
        <end position="103"/>
    </location>
</feature>
<evidence type="ECO:0000256" key="9">
    <source>
        <dbReference type="RuleBase" id="RU364020"/>
    </source>
</evidence>
<dbReference type="GO" id="GO:0008146">
    <property type="term" value="F:sulfotransferase activity"/>
    <property type="evidence" value="ECO:0007669"/>
    <property type="project" value="InterPro"/>
</dbReference>
<comment type="caution">
    <text evidence="11">The sequence shown here is derived from an EMBL/GenBank/DDBJ whole genome shotgun (WGS) entry which is preliminary data.</text>
</comment>
<dbReference type="GO" id="GO:0016051">
    <property type="term" value="P:carbohydrate biosynthetic process"/>
    <property type="evidence" value="ECO:0007669"/>
    <property type="project" value="InterPro"/>
</dbReference>
<keyword evidence="6 9" id="KW-0333">Golgi apparatus</keyword>
<keyword evidence="4" id="KW-0812">Transmembrane</keyword>
<comment type="subcellular location">
    <subcellularLocation>
        <location evidence="1 9">Golgi apparatus membrane</location>
        <topology evidence="1 9">Single-pass type II membrane protein</topology>
    </subcellularLocation>
</comment>
<proteinExistence type="inferred from homology"/>
<evidence type="ECO:0000256" key="3">
    <source>
        <dbReference type="ARBA" id="ARBA00022679"/>
    </source>
</evidence>
<dbReference type="InterPro" id="IPR005331">
    <property type="entry name" value="Sulfotransferase"/>
</dbReference>
<evidence type="ECO:0000256" key="5">
    <source>
        <dbReference type="ARBA" id="ARBA00022989"/>
    </source>
</evidence>
<reference evidence="11 12" key="1">
    <citation type="submission" date="2023-03" db="EMBL/GenBank/DDBJ databases">
        <title>High-quality genome of Scylla paramamosain provides insights in environmental adaptation.</title>
        <authorList>
            <person name="Zhang L."/>
        </authorList>
    </citation>
    <scope>NUCLEOTIDE SEQUENCE [LARGE SCALE GENOMIC DNA]</scope>
    <source>
        <strain evidence="11">LZ_2023a</strain>
        <tissue evidence="11">Muscle</tissue>
    </source>
</reference>
<keyword evidence="9" id="KW-0735">Signal-anchor</keyword>
<dbReference type="EMBL" id="JARAKH010000030">
    <property type="protein sequence ID" value="KAK8387590.1"/>
    <property type="molecule type" value="Genomic_DNA"/>
</dbReference>
<evidence type="ECO:0000256" key="1">
    <source>
        <dbReference type="ARBA" id="ARBA00004323"/>
    </source>
</evidence>
<evidence type="ECO:0000256" key="2">
    <source>
        <dbReference type="ARBA" id="ARBA00006339"/>
    </source>
</evidence>
<keyword evidence="8 9" id="KW-0325">Glycoprotein</keyword>
<evidence type="ECO:0000256" key="4">
    <source>
        <dbReference type="ARBA" id="ARBA00022692"/>
    </source>
</evidence>
<keyword evidence="5" id="KW-1133">Transmembrane helix</keyword>
<dbReference type="Proteomes" id="UP001487740">
    <property type="component" value="Unassembled WGS sequence"/>
</dbReference>
<evidence type="ECO:0000256" key="10">
    <source>
        <dbReference type="SAM" id="MobiDB-lite"/>
    </source>
</evidence>
<name>A0AAW0TJE0_SCYPA</name>
<keyword evidence="7" id="KW-0472">Membrane</keyword>
<comment type="similarity">
    <text evidence="2 9">Belongs to the sulfotransferase 2 family.</text>
</comment>
<protein>
    <recommendedName>
        <fullName evidence="9">Carbohydrate sulfotransferase</fullName>
        <ecNumber evidence="9">2.8.2.-</ecNumber>
    </recommendedName>
</protein>
<sequence length="400" mass="45962">MTTVSSKFFSALLLITFIVSVWVVLCTSFIDTSRVFGFFAHRIQETKKMTTSRLLSFSVNGNGNEIIPYQTQGEPHRQESLQGRNTGLDSTPSRNSASDISETDLMSEDAIPSRFRARRARVLEVCNKNENLERNVELIRFRSIFYSQKYNLMVCAAPKVGSSTWITFMLLMRGMEGNRTKNVHTSKMLALVRAQNVLGKEATRHVQSTTTLMSVRHPLERLNSAFRSKFANGGPLHKHLSPSFYSMFWKPALKMLNKNPDVEQYITFAEFLQYAMYRGDAHWLPMHTMCSPCAMHYEYFVRLETFSEDMQYLSHALSNPILDLQVHMNEKRKTTKGPQHGMQQTDHTQLSNSTLLIYRQVPSELLAKVLQIYRPDLDLFGYQVPEELTRRAGLLHGSHE</sequence>
<gene>
    <name evidence="11" type="ORF">O3P69_018253</name>
</gene>
<evidence type="ECO:0000313" key="12">
    <source>
        <dbReference type="Proteomes" id="UP001487740"/>
    </source>
</evidence>
<evidence type="ECO:0000313" key="11">
    <source>
        <dbReference type="EMBL" id="KAK8387590.1"/>
    </source>
</evidence>
<dbReference type="PANTHER" id="PTHR12137">
    <property type="entry name" value="CARBOHYDRATE SULFOTRANSFERASE"/>
    <property type="match status" value="1"/>
</dbReference>
<keyword evidence="9" id="KW-0119">Carbohydrate metabolism</keyword>
<evidence type="ECO:0000256" key="6">
    <source>
        <dbReference type="ARBA" id="ARBA00023034"/>
    </source>
</evidence>
<dbReference type="InterPro" id="IPR018011">
    <property type="entry name" value="Carb_sulfotrans_8-10"/>
</dbReference>
<dbReference type="PANTHER" id="PTHR12137:SF54">
    <property type="entry name" value="CARBOHYDRATE SULFOTRANSFERASE"/>
    <property type="match status" value="1"/>
</dbReference>
<dbReference type="AlphaFoldDB" id="A0AAW0TJE0"/>
<dbReference type="Pfam" id="PF03567">
    <property type="entry name" value="Sulfotransfer_2"/>
    <property type="match status" value="1"/>
</dbReference>
<keyword evidence="3 9" id="KW-0808">Transferase</keyword>
<dbReference type="GO" id="GO:0000139">
    <property type="term" value="C:Golgi membrane"/>
    <property type="evidence" value="ECO:0007669"/>
    <property type="project" value="UniProtKB-SubCell"/>
</dbReference>
<accession>A0AAW0TJE0</accession>